<keyword evidence="1" id="KW-0472">Membrane</keyword>
<dbReference type="InterPro" id="IPR009937">
    <property type="entry name" value="Phage_holin_3_6"/>
</dbReference>
<dbReference type="RefSeq" id="WP_261515726.1">
    <property type="nucleotide sequence ID" value="NZ_JAODNV010000011.1"/>
</dbReference>
<dbReference type="AlphaFoldDB" id="A0A9X2X9D1"/>
<name>A0A9X2X9D1_9HYPH</name>
<accession>A0A9X2X9D1</accession>
<dbReference type="Proteomes" id="UP001149009">
    <property type="component" value="Unassembled WGS sequence"/>
</dbReference>
<evidence type="ECO:0000313" key="2">
    <source>
        <dbReference type="EMBL" id="MCT8990834.1"/>
    </source>
</evidence>
<comment type="caution">
    <text evidence="2">The sequence shown here is derived from an EMBL/GenBank/DDBJ whole genome shotgun (WGS) entry which is preliminary data.</text>
</comment>
<feature type="transmembrane region" description="Helical" evidence="1">
    <location>
        <begin position="79"/>
        <end position="98"/>
    </location>
</feature>
<evidence type="ECO:0000313" key="3">
    <source>
        <dbReference type="Proteomes" id="UP001149009"/>
    </source>
</evidence>
<sequence>MSTREDQRSIITLVSDLTEQAATLVRTEFRLLRAEMSEKFDQVRNGGMEIVAGGICLLAALLVLLQALVLALAELGLGAGWASLIVGGVVAIVGLILVRMGTSNISASNLMPERTQEQLARDAHAIKEQTR</sequence>
<protein>
    <submittedName>
        <fullName evidence="2">Phage holin family protein</fullName>
    </submittedName>
</protein>
<organism evidence="2 3">
    <name type="scientific">Chelativorans petroleitrophicus</name>
    <dbReference type="NCBI Taxonomy" id="2975484"/>
    <lineage>
        <taxon>Bacteria</taxon>
        <taxon>Pseudomonadati</taxon>
        <taxon>Pseudomonadota</taxon>
        <taxon>Alphaproteobacteria</taxon>
        <taxon>Hyphomicrobiales</taxon>
        <taxon>Phyllobacteriaceae</taxon>
        <taxon>Chelativorans</taxon>
    </lineage>
</organism>
<gene>
    <name evidence="2" type="ORF">NYR54_11115</name>
</gene>
<keyword evidence="1" id="KW-0812">Transmembrane</keyword>
<dbReference type="Pfam" id="PF07332">
    <property type="entry name" value="Phage_holin_3_6"/>
    <property type="match status" value="1"/>
</dbReference>
<keyword evidence="1" id="KW-1133">Transmembrane helix</keyword>
<reference evidence="2" key="1">
    <citation type="submission" date="2022-08" db="EMBL/GenBank/DDBJ databases">
        <title>Chelativorans sichuanense sp. nov., a paraffin oil-degrading bacterium isolated from a mixture of oil-based drill cuttings and paddy soil.</title>
        <authorList>
            <person name="Yu J."/>
            <person name="Liu H."/>
            <person name="Chen Q."/>
        </authorList>
    </citation>
    <scope>NUCLEOTIDE SEQUENCE</scope>
    <source>
        <strain evidence="2">SCAU 2101</strain>
    </source>
</reference>
<dbReference type="EMBL" id="JAODNV010000011">
    <property type="protein sequence ID" value="MCT8990834.1"/>
    <property type="molecule type" value="Genomic_DNA"/>
</dbReference>
<keyword evidence="3" id="KW-1185">Reference proteome</keyword>
<evidence type="ECO:0000256" key="1">
    <source>
        <dbReference type="SAM" id="Phobius"/>
    </source>
</evidence>
<proteinExistence type="predicted"/>
<feature type="transmembrane region" description="Helical" evidence="1">
    <location>
        <begin position="50"/>
        <end position="73"/>
    </location>
</feature>